<dbReference type="Proteomes" id="UP000822476">
    <property type="component" value="Unassembled WGS sequence"/>
</dbReference>
<dbReference type="Pfam" id="PF22985">
    <property type="entry name" value="KH_BICC1"/>
    <property type="match status" value="2"/>
</dbReference>
<reference evidence="4" key="1">
    <citation type="submission" date="2019-07" db="EMBL/GenBank/DDBJ databases">
        <title>Annotation for the trematode Paragonimus miyazaki's.</title>
        <authorList>
            <person name="Choi Y.-J."/>
        </authorList>
    </citation>
    <scope>NUCLEOTIDE SEQUENCE</scope>
    <source>
        <strain evidence="4">Japan</strain>
    </source>
</reference>
<feature type="domain" description="K Homology" evidence="3">
    <location>
        <begin position="37"/>
        <end position="110"/>
    </location>
</feature>
<dbReference type="SUPFAM" id="SSF54791">
    <property type="entry name" value="Eukaryotic type KH-domain (KH-domain type I)"/>
    <property type="match status" value="1"/>
</dbReference>
<dbReference type="InterPro" id="IPR054727">
    <property type="entry name" value="BICC1_KH"/>
</dbReference>
<gene>
    <name evidence="4" type="ORF">EG68_06214</name>
</gene>
<dbReference type="Gene3D" id="3.30.310.270">
    <property type="match status" value="1"/>
</dbReference>
<dbReference type="Pfam" id="PF00013">
    <property type="entry name" value="KH_1"/>
    <property type="match status" value="1"/>
</dbReference>
<evidence type="ECO:0000313" key="5">
    <source>
        <dbReference type="Proteomes" id="UP000822476"/>
    </source>
</evidence>
<dbReference type="PROSITE" id="PS50084">
    <property type="entry name" value="KH_TYPE_1"/>
    <property type="match status" value="1"/>
</dbReference>
<keyword evidence="2" id="KW-0694">RNA-binding</keyword>
<dbReference type="InterPro" id="IPR004088">
    <property type="entry name" value="KH_dom_type_1"/>
</dbReference>
<dbReference type="CDD" id="cd22421">
    <property type="entry name" value="KH-I_BICC1_rpt2"/>
    <property type="match status" value="1"/>
</dbReference>
<evidence type="ECO:0000259" key="3">
    <source>
        <dbReference type="SMART" id="SM00322"/>
    </source>
</evidence>
<keyword evidence="5" id="KW-1185">Reference proteome</keyword>
<evidence type="ECO:0000256" key="2">
    <source>
        <dbReference type="PROSITE-ProRule" id="PRU00117"/>
    </source>
</evidence>
<evidence type="ECO:0000256" key="1">
    <source>
        <dbReference type="ARBA" id="ARBA00022737"/>
    </source>
</evidence>
<dbReference type="InterPro" id="IPR036612">
    <property type="entry name" value="KH_dom_type_1_sf"/>
</dbReference>
<organism evidence="4 5">
    <name type="scientific">Paragonimus skrjabini miyazakii</name>
    <dbReference type="NCBI Taxonomy" id="59628"/>
    <lineage>
        <taxon>Eukaryota</taxon>
        <taxon>Metazoa</taxon>
        <taxon>Spiralia</taxon>
        <taxon>Lophotrochozoa</taxon>
        <taxon>Platyhelminthes</taxon>
        <taxon>Trematoda</taxon>
        <taxon>Digenea</taxon>
        <taxon>Plagiorchiida</taxon>
        <taxon>Troglotremata</taxon>
        <taxon>Troglotrematidae</taxon>
        <taxon>Paragonimus</taxon>
    </lineage>
</organism>
<comment type="caution">
    <text evidence="4">The sequence shown here is derived from an EMBL/GenBank/DDBJ whole genome shotgun (WGS) entry which is preliminary data.</text>
</comment>
<dbReference type="GO" id="GO:0003723">
    <property type="term" value="F:RNA binding"/>
    <property type="evidence" value="ECO:0007669"/>
    <property type="project" value="UniProtKB-UniRule"/>
</dbReference>
<dbReference type="PANTHER" id="PTHR10627">
    <property type="entry name" value="SCP160"/>
    <property type="match status" value="1"/>
</dbReference>
<sequence>MTITCEISSEMSILSNATDFPSVRNNSEFSYSDSRVSRVTLKIDVPHTDHSHVIGRGGRNIKAVMFETQCQIHFPDSNRTNLVEKSNQVSISGHVNNVDRARQRIRDMLPITFIFGLPLTSVSQTFLLRNTAFVRQLEYAYGVEICHRLTPPSLTGTQILFSVRGLSVNSRKVKTVVQSLLQHYYTGDTPVPITMTMELDPVHQSVFLGQKSLEDLNTLVMQATGASLTFKTSDLLGDREHTRCDLSVVDSSPKKIPMQHGFSNTLAWNPDGLHTASIRISGSSVDSVFLARQLITNMLPVALIFDMTMEDSKRLKNFDFARLREQYDVLVEVRAKQKQPLWSFVVKTIERNIRAVYTTWHLIKEFTPFPKPALNLPICIPGQAEEKYFTEAGYERGLTQNIGEAFSWTSPWTPSQQIDSGTQNLEPRYGELPSSSLKEFDTEQLSQRDHSSLKEDVLLQQSFDWVSSILGKTDEASLDSFAYEDNAQLKLVPSRPSALSFSYPLNTQDNQNRYHLNRKNTDCFTFADLEGKRFDNLFSMHSYCNPPPRMRRAAAGWINSGLSAVVGKRHS</sequence>
<dbReference type="InterPro" id="IPR004087">
    <property type="entry name" value="KH_dom"/>
</dbReference>
<name>A0A8S9Z1E4_9TREM</name>
<dbReference type="PANTHER" id="PTHR10627:SF69">
    <property type="entry name" value="PROTEIN BICAUDAL C"/>
    <property type="match status" value="1"/>
</dbReference>
<dbReference type="GO" id="GO:0005737">
    <property type="term" value="C:cytoplasm"/>
    <property type="evidence" value="ECO:0007669"/>
    <property type="project" value="TreeGrafter"/>
</dbReference>
<protein>
    <recommendedName>
        <fullName evidence="3">K Homology domain-containing protein</fullName>
    </recommendedName>
</protein>
<dbReference type="EMBL" id="JTDE01002742">
    <property type="protein sequence ID" value="KAF7256947.1"/>
    <property type="molecule type" value="Genomic_DNA"/>
</dbReference>
<accession>A0A8S9Z1E4</accession>
<dbReference type="InterPro" id="IPR047554">
    <property type="entry name" value="BICC1_KH-I_rpt2"/>
</dbReference>
<dbReference type="SMART" id="SM00322">
    <property type="entry name" value="KH"/>
    <property type="match status" value="1"/>
</dbReference>
<dbReference type="OrthoDB" id="271862at2759"/>
<proteinExistence type="predicted"/>
<dbReference type="AlphaFoldDB" id="A0A8S9Z1E4"/>
<evidence type="ECO:0000313" key="4">
    <source>
        <dbReference type="EMBL" id="KAF7256947.1"/>
    </source>
</evidence>
<keyword evidence="1" id="KW-0677">Repeat</keyword>